<sequence length="83" mass="8960">MADWIKAVRLADDHGGRGILSVRGPVQAEVLMSSDRWPGVEGQKMSEARRLNLFAITGLVADEVARNAFVAAAREGGLRIIES</sequence>
<reference evidence="1 2" key="1">
    <citation type="submission" date="2015-09" db="EMBL/GenBank/DDBJ databases">
        <title>Complete genome sequence of Defluviimonas alba cai42t isolated from an oilfield in Xinjiang.</title>
        <authorList>
            <person name="Geng S."/>
            <person name="Pan X."/>
            <person name="Wu X."/>
        </authorList>
    </citation>
    <scope>NUCLEOTIDE SEQUENCE [LARGE SCALE GENOMIC DNA]</scope>
    <source>
        <strain evidence="2">cai42</strain>
    </source>
</reference>
<dbReference type="Pfam" id="PF06169">
    <property type="entry name" value="DUF982"/>
    <property type="match status" value="1"/>
</dbReference>
<dbReference type="RefSeq" id="WP_066813560.1">
    <property type="nucleotide sequence ID" value="NZ_CP012661.1"/>
</dbReference>
<evidence type="ECO:0008006" key="3">
    <source>
        <dbReference type="Google" id="ProtNLM"/>
    </source>
</evidence>
<protein>
    <recommendedName>
        <fullName evidence="3">DUF982 domain-containing protein</fullName>
    </recommendedName>
</protein>
<evidence type="ECO:0000313" key="2">
    <source>
        <dbReference type="Proteomes" id="UP000076128"/>
    </source>
</evidence>
<dbReference type="EMBL" id="CP012661">
    <property type="protein sequence ID" value="AMY69668.1"/>
    <property type="molecule type" value="Genomic_DNA"/>
</dbReference>
<dbReference type="Gene3D" id="6.10.250.730">
    <property type="match status" value="1"/>
</dbReference>
<dbReference type="InterPro" id="IPR010385">
    <property type="entry name" value="DUF982"/>
</dbReference>
<dbReference type="AlphaFoldDB" id="A0A159Z5I7"/>
<dbReference type="STRING" id="1335048.AKL17_2422"/>
<dbReference type="OrthoDB" id="8084653at2"/>
<name>A0A159Z5I7_9RHOB</name>
<proteinExistence type="predicted"/>
<accession>A0A159Z5I7</accession>
<evidence type="ECO:0000313" key="1">
    <source>
        <dbReference type="EMBL" id="AMY69668.1"/>
    </source>
</evidence>
<dbReference type="Proteomes" id="UP000076128">
    <property type="component" value="Chromosome"/>
</dbReference>
<dbReference type="KEGG" id="daa:AKL17_2422"/>
<keyword evidence="2" id="KW-1185">Reference proteome</keyword>
<organism evidence="1 2">
    <name type="scientific">Frigidibacter mobilis</name>
    <dbReference type="NCBI Taxonomy" id="1335048"/>
    <lineage>
        <taxon>Bacteria</taxon>
        <taxon>Pseudomonadati</taxon>
        <taxon>Pseudomonadota</taxon>
        <taxon>Alphaproteobacteria</taxon>
        <taxon>Rhodobacterales</taxon>
        <taxon>Paracoccaceae</taxon>
        <taxon>Frigidibacter</taxon>
    </lineage>
</organism>
<gene>
    <name evidence="1" type="ORF">AKL17_2422</name>
</gene>